<keyword evidence="10 11" id="KW-0324">Glycolysis</keyword>
<gene>
    <name evidence="11" type="primary">pgk</name>
    <name evidence="15" type="ORF">ISN26_02225</name>
</gene>
<dbReference type="InterPro" id="IPR015824">
    <property type="entry name" value="Phosphoglycerate_kinase_N"/>
</dbReference>
<dbReference type="HAMAP" id="MF_00145">
    <property type="entry name" value="Phosphoglyc_kinase"/>
    <property type="match status" value="1"/>
</dbReference>
<reference evidence="15" key="1">
    <citation type="submission" date="2020-10" db="EMBL/GenBank/DDBJ databases">
        <title>An improved Amphimedon queenslandica hologenome assembly reveals how three proteobacterial symbionts can extend the metabolic phenotypic of their marine sponge host.</title>
        <authorList>
            <person name="Degnan B."/>
            <person name="Degnan S."/>
            <person name="Xiang X."/>
        </authorList>
    </citation>
    <scope>NUCLEOTIDE SEQUENCE</scope>
    <source>
        <strain evidence="15">AqS2</strain>
    </source>
</reference>
<feature type="binding site" evidence="12">
    <location>
        <position position="144"/>
    </location>
    <ligand>
        <name>(2R)-3-phosphoglycerate</name>
        <dbReference type="ChEBI" id="CHEBI:58272"/>
    </ligand>
</feature>
<feature type="binding site" evidence="12">
    <location>
        <position position="35"/>
    </location>
    <ligand>
        <name>(2R)-3-phosphoglycerate</name>
        <dbReference type="ChEBI" id="CHEBI:58272"/>
    </ligand>
</feature>
<feature type="binding site" evidence="12">
    <location>
        <position position="111"/>
    </location>
    <ligand>
        <name>(2R)-3-phosphoglycerate</name>
        <dbReference type="ChEBI" id="CHEBI:58272"/>
    </ligand>
</feature>
<evidence type="ECO:0000256" key="5">
    <source>
        <dbReference type="ARBA" id="ARBA00013061"/>
    </source>
</evidence>
<dbReference type="AlphaFoldDB" id="A0A930UBJ4"/>
<keyword evidence="7 11" id="KW-0547">Nucleotide-binding</keyword>
<dbReference type="PANTHER" id="PTHR11406:SF23">
    <property type="entry name" value="PHOSPHOGLYCERATE KINASE 1, CHLOROPLASTIC-RELATED"/>
    <property type="match status" value="1"/>
</dbReference>
<protein>
    <recommendedName>
        <fullName evidence="5 11">Phosphoglycerate kinase</fullName>
        <ecNumber evidence="5 11">2.7.2.3</ecNumber>
    </recommendedName>
</protein>
<keyword evidence="9 11" id="KW-0067">ATP-binding</keyword>
<dbReference type="PIRSF" id="PIRSF000724">
    <property type="entry name" value="Pgk"/>
    <property type="match status" value="1"/>
</dbReference>
<evidence type="ECO:0000256" key="8">
    <source>
        <dbReference type="ARBA" id="ARBA00022777"/>
    </source>
</evidence>
<dbReference type="FunFam" id="3.40.50.1260:FF:000031">
    <property type="entry name" value="Phosphoglycerate kinase 1"/>
    <property type="match status" value="1"/>
</dbReference>
<dbReference type="GO" id="GO:0005829">
    <property type="term" value="C:cytosol"/>
    <property type="evidence" value="ECO:0007669"/>
    <property type="project" value="TreeGrafter"/>
</dbReference>
<dbReference type="SUPFAM" id="SSF53748">
    <property type="entry name" value="Phosphoglycerate kinase"/>
    <property type="match status" value="1"/>
</dbReference>
<feature type="binding site" evidence="11 13">
    <location>
        <position position="195"/>
    </location>
    <ligand>
        <name>ATP</name>
        <dbReference type="ChEBI" id="CHEBI:30616"/>
    </ligand>
</feature>
<dbReference type="EC" id="2.7.2.3" evidence="5 11"/>
<dbReference type="GO" id="GO:0006094">
    <property type="term" value="P:gluconeogenesis"/>
    <property type="evidence" value="ECO:0007669"/>
    <property type="project" value="TreeGrafter"/>
</dbReference>
<evidence type="ECO:0000256" key="9">
    <source>
        <dbReference type="ARBA" id="ARBA00022840"/>
    </source>
</evidence>
<keyword evidence="11" id="KW-0963">Cytoplasm</keyword>
<evidence type="ECO:0000256" key="2">
    <source>
        <dbReference type="ARBA" id="ARBA00004838"/>
    </source>
</evidence>
<evidence type="ECO:0000256" key="1">
    <source>
        <dbReference type="ARBA" id="ARBA00000642"/>
    </source>
</evidence>
<evidence type="ECO:0000256" key="6">
    <source>
        <dbReference type="ARBA" id="ARBA00022679"/>
    </source>
</evidence>
<comment type="subcellular location">
    <subcellularLocation>
        <location evidence="11">Cytoplasm</location>
    </subcellularLocation>
</comment>
<comment type="caution">
    <text evidence="11">Lacks conserved residue(s) required for the propagation of feature annotation.</text>
</comment>
<feature type="binding site" evidence="11">
    <location>
        <position position="144"/>
    </location>
    <ligand>
        <name>substrate</name>
    </ligand>
</feature>
<proteinExistence type="inferred from homology"/>
<dbReference type="Pfam" id="PF00162">
    <property type="entry name" value="PGK"/>
    <property type="match status" value="1"/>
</dbReference>
<dbReference type="EMBL" id="JADHEI010000028">
    <property type="protein sequence ID" value="MBF2734895.1"/>
    <property type="molecule type" value="Genomic_DNA"/>
</dbReference>
<sequence>MQSVADLELAGKAAIVRADLNVPLDGDGRIADASRLTQSCATFRHVLDAGAGLAILSHLGRPKEGEPDPKLSLAPVAAWLAQELGIAVPLTQLADSKRPAPGEAILLENTRFNKGEKANAAELAQAYAKLGDVFVMDAFASAHRSEASTVALAACAGAKCAGLLLAREVDALQRALARPERPVAVVIGGAKVSSKLQVLEKLAELADHVVVGGGIANTFLLAQGLECGKSLAEPDMTDDCKRLLERHGDKFLLPEDVVVAPSFDAEAGEAKDAGAIGPQDMVLDLGPRSAAAAAELAGGARTVIWNGALGVFENPAFSAATRRLAEAVAAGDGYSLAGGGETLAAINRFGVAGGISYLSTGGGAFLEFAEGRELPGIAALG</sequence>
<feature type="binding site" evidence="11">
    <location>
        <position position="35"/>
    </location>
    <ligand>
        <name>substrate</name>
    </ligand>
</feature>
<comment type="pathway">
    <text evidence="2 11">Carbohydrate degradation; glycolysis; pyruvate from D-glyceraldehyde 3-phosphate: step 2/5.</text>
</comment>
<evidence type="ECO:0000256" key="14">
    <source>
        <dbReference type="RuleBase" id="RU000532"/>
    </source>
</evidence>
<feature type="binding site" evidence="11 13">
    <location>
        <position position="313"/>
    </location>
    <ligand>
        <name>ATP</name>
        <dbReference type="ChEBI" id="CHEBI:30616"/>
    </ligand>
</feature>
<evidence type="ECO:0000256" key="11">
    <source>
        <dbReference type="HAMAP-Rule" id="MF_00145"/>
    </source>
</evidence>
<comment type="catalytic activity">
    <reaction evidence="1 11 14">
        <text>(2R)-3-phosphoglycerate + ATP = (2R)-3-phospho-glyceroyl phosphate + ADP</text>
        <dbReference type="Rhea" id="RHEA:14801"/>
        <dbReference type="ChEBI" id="CHEBI:30616"/>
        <dbReference type="ChEBI" id="CHEBI:57604"/>
        <dbReference type="ChEBI" id="CHEBI:58272"/>
        <dbReference type="ChEBI" id="CHEBI:456216"/>
        <dbReference type="EC" id="2.7.2.3"/>
    </reaction>
</comment>
<accession>A0A930UBJ4</accession>
<comment type="subunit">
    <text evidence="4 11">Monomer.</text>
</comment>
<dbReference type="Proteomes" id="UP000604381">
    <property type="component" value="Unassembled WGS sequence"/>
</dbReference>
<organism evidence="15 16">
    <name type="scientific">Candidatus Amphirhobacter heronislandensis</name>
    <dbReference type="NCBI Taxonomy" id="1732024"/>
    <lineage>
        <taxon>Bacteria</taxon>
        <taxon>Pseudomonadati</taxon>
        <taxon>Pseudomonadota</taxon>
        <taxon>Gammaproteobacteria</taxon>
        <taxon>Candidatus Tethybacterales</taxon>
        <taxon>Candidatus Tethybacteraceae</taxon>
        <taxon>Candidatus Amphirhobacter</taxon>
    </lineage>
</organism>
<dbReference type="GO" id="GO:0004618">
    <property type="term" value="F:phosphoglycerate kinase activity"/>
    <property type="evidence" value="ECO:0007669"/>
    <property type="project" value="UniProtKB-UniRule"/>
</dbReference>
<dbReference type="GO" id="GO:0006096">
    <property type="term" value="P:glycolytic process"/>
    <property type="evidence" value="ECO:0007669"/>
    <property type="project" value="UniProtKB-UniRule"/>
</dbReference>
<dbReference type="PANTHER" id="PTHR11406">
    <property type="entry name" value="PHOSPHOGLYCERATE KINASE"/>
    <property type="match status" value="1"/>
</dbReference>
<evidence type="ECO:0000256" key="7">
    <source>
        <dbReference type="ARBA" id="ARBA00022741"/>
    </source>
</evidence>
<evidence type="ECO:0000256" key="4">
    <source>
        <dbReference type="ARBA" id="ARBA00011245"/>
    </source>
</evidence>
<evidence type="ECO:0000313" key="16">
    <source>
        <dbReference type="Proteomes" id="UP000604381"/>
    </source>
</evidence>
<evidence type="ECO:0000256" key="13">
    <source>
        <dbReference type="PIRSR" id="PIRSR000724-2"/>
    </source>
</evidence>
<comment type="caution">
    <text evidence="15">The sequence shown here is derived from an EMBL/GenBank/DDBJ whole genome shotgun (WGS) entry which is preliminary data.</text>
</comment>
<feature type="binding site" evidence="11">
    <location>
        <begin position="339"/>
        <end position="342"/>
    </location>
    <ligand>
        <name>ATP</name>
        <dbReference type="ChEBI" id="CHEBI:30616"/>
    </ligand>
</feature>
<dbReference type="Gene3D" id="3.40.50.1260">
    <property type="entry name" value="Phosphoglycerate kinase, N-terminal domain"/>
    <property type="match status" value="2"/>
</dbReference>
<evidence type="ECO:0000256" key="3">
    <source>
        <dbReference type="ARBA" id="ARBA00008982"/>
    </source>
</evidence>
<dbReference type="GO" id="GO:0005524">
    <property type="term" value="F:ATP binding"/>
    <property type="evidence" value="ECO:0007669"/>
    <property type="project" value="UniProtKB-KW"/>
</dbReference>
<keyword evidence="6 11" id="KW-0808">Transferase</keyword>
<name>A0A930UBJ4_9GAMM</name>
<comment type="similarity">
    <text evidence="3 11 14">Belongs to the phosphoglycerate kinase family.</text>
</comment>
<dbReference type="InterPro" id="IPR001576">
    <property type="entry name" value="Phosphoglycerate_kinase"/>
</dbReference>
<feature type="binding site" evidence="11">
    <location>
        <position position="111"/>
    </location>
    <ligand>
        <name>substrate</name>
    </ligand>
</feature>
<dbReference type="PRINTS" id="PR00477">
    <property type="entry name" value="PHGLYCKINASE"/>
</dbReference>
<dbReference type="GO" id="GO:0043531">
    <property type="term" value="F:ADP binding"/>
    <property type="evidence" value="ECO:0007669"/>
    <property type="project" value="TreeGrafter"/>
</dbReference>
<keyword evidence="16" id="KW-1185">Reference proteome</keyword>
<evidence type="ECO:0000256" key="10">
    <source>
        <dbReference type="ARBA" id="ARBA00023152"/>
    </source>
</evidence>
<feature type="binding site" evidence="11 12">
    <location>
        <begin position="19"/>
        <end position="21"/>
    </location>
    <ligand>
        <name>substrate</name>
    </ligand>
</feature>
<evidence type="ECO:0000256" key="12">
    <source>
        <dbReference type="PIRSR" id="PIRSR000724-1"/>
    </source>
</evidence>
<feature type="binding site" evidence="11 12">
    <location>
        <begin position="58"/>
        <end position="61"/>
    </location>
    <ligand>
        <name>substrate</name>
    </ligand>
</feature>
<dbReference type="InterPro" id="IPR036043">
    <property type="entry name" value="Phosphoglycerate_kinase_sf"/>
</dbReference>
<evidence type="ECO:0000313" key="15">
    <source>
        <dbReference type="EMBL" id="MBF2734895.1"/>
    </source>
</evidence>
<keyword evidence="8 11" id="KW-0418">Kinase</keyword>